<dbReference type="PRINTS" id="PR00080">
    <property type="entry name" value="SDRFAMILY"/>
</dbReference>
<dbReference type="PRINTS" id="PR00081">
    <property type="entry name" value="GDHRDH"/>
</dbReference>
<organism evidence="4 5">
    <name type="scientific">Luteimonas vadosa</name>
    <dbReference type="NCBI Taxonomy" id="1165507"/>
    <lineage>
        <taxon>Bacteria</taxon>
        <taxon>Pseudomonadati</taxon>
        <taxon>Pseudomonadota</taxon>
        <taxon>Gammaproteobacteria</taxon>
        <taxon>Lysobacterales</taxon>
        <taxon>Lysobacteraceae</taxon>
        <taxon>Luteimonas</taxon>
    </lineage>
</organism>
<dbReference type="InterPro" id="IPR020904">
    <property type="entry name" value="Sc_DH/Rdtase_CS"/>
</dbReference>
<dbReference type="NCBIfam" id="NF005214">
    <property type="entry name" value="PRK06701.1"/>
    <property type="match status" value="1"/>
</dbReference>
<dbReference type="Pfam" id="PF13561">
    <property type="entry name" value="adh_short_C2"/>
    <property type="match status" value="1"/>
</dbReference>
<proteinExistence type="inferred from homology"/>
<evidence type="ECO:0000313" key="5">
    <source>
        <dbReference type="Proteomes" id="UP001501323"/>
    </source>
</evidence>
<dbReference type="InterPro" id="IPR036291">
    <property type="entry name" value="NAD(P)-bd_dom_sf"/>
</dbReference>
<protein>
    <submittedName>
        <fullName evidence="4">SDR family oxidoreductase</fullName>
    </submittedName>
</protein>
<dbReference type="Gene3D" id="3.40.50.720">
    <property type="entry name" value="NAD(P)-binding Rossmann-like Domain"/>
    <property type="match status" value="1"/>
</dbReference>
<evidence type="ECO:0000256" key="3">
    <source>
        <dbReference type="SAM" id="MobiDB-lite"/>
    </source>
</evidence>
<accession>A0ABP9DQT9</accession>
<feature type="compositionally biased region" description="Basic and acidic residues" evidence="3">
    <location>
        <begin position="64"/>
        <end position="75"/>
    </location>
</feature>
<dbReference type="PANTHER" id="PTHR48107">
    <property type="entry name" value="NADPH-DEPENDENT ALDEHYDE REDUCTASE-LIKE PROTEIN, CHLOROPLASTIC-RELATED"/>
    <property type="match status" value="1"/>
</dbReference>
<feature type="compositionally biased region" description="Basic and acidic residues" evidence="3">
    <location>
        <begin position="34"/>
        <end position="46"/>
    </location>
</feature>
<dbReference type="PROSITE" id="PS00061">
    <property type="entry name" value="ADH_SHORT"/>
    <property type="match status" value="1"/>
</dbReference>
<dbReference type="PANTHER" id="PTHR48107:SF16">
    <property type="entry name" value="NADPH-DEPENDENT ALDEHYDE REDUCTASE 1, CHLOROPLASTIC"/>
    <property type="match status" value="1"/>
</dbReference>
<keyword evidence="5" id="KW-1185">Reference proteome</keyword>
<dbReference type="InterPro" id="IPR002347">
    <property type="entry name" value="SDR_fam"/>
</dbReference>
<keyword evidence="2" id="KW-0560">Oxidoreductase</keyword>
<dbReference type="RefSeq" id="WP_345293704.1">
    <property type="nucleotide sequence ID" value="NZ_BAABJY010000001.1"/>
</dbReference>
<dbReference type="Proteomes" id="UP001501323">
    <property type="component" value="Unassembled WGS sequence"/>
</dbReference>
<sequence length="337" mass="35982">MAKKPRAGKAAKKQATPRTGSTRKTVATQRRIQRKADAKPSSEQAKEPVQAGTRKQPVNPLPKQHLDKPGHEHALDPQPRFQAPDYRGSGKLEGMAAIVTGGDSGIGRAVAVLFAREGADVAVLYLSERKDAERTRKHVEAEGRRCLLVAGDVKDPAFCKRAVGKAVKAFGRLDVLVNNAAFQQHVDRLEDLEDAQLQETLQTNIAGYFHMARAALPHMAEGASIINTGSETGIFGSGHLLDYSATKGAIHAFTRSLASQLLPRGIRVNCVAPGPVWTPLNPADKSAADVADFGKDSNMHRPAQPEEISPAFVFLASPVTASYISGVVLPVMGGPQG</sequence>
<feature type="compositionally biased region" description="Basic residues" evidence="3">
    <location>
        <begin position="1"/>
        <end position="12"/>
    </location>
</feature>
<reference evidence="5" key="1">
    <citation type="journal article" date="2019" name="Int. J. Syst. Evol. Microbiol.">
        <title>The Global Catalogue of Microorganisms (GCM) 10K type strain sequencing project: providing services to taxonomists for standard genome sequencing and annotation.</title>
        <authorList>
            <consortium name="The Broad Institute Genomics Platform"/>
            <consortium name="The Broad Institute Genome Sequencing Center for Infectious Disease"/>
            <person name="Wu L."/>
            <person name="Ma J."/>
        </authorList>
    </citation>
    <scope>NUCLEOTIDE SEQUENCE [LARGE SCALE GENOMIC DNA]</scope>
    <source>
        <strain evidence="5">JCM 18392</strain>
    </source>
</reference>
<name>A0ABP9DQT9_9GAMM</name>
<comment type="caution">
    <text evidence="4">The sequence shown here is derived from an EMBL/GenBank/DDBJ whole genome shotgun (WGS) entry which is preliminary data.</text>
</comment>
<dbReference type="SUPFAM" id="SSF51735">
    <property type="entry name" value="NAD(P)-binding Rossmann-fold domains"/>
    <property type="match status" value="1"/>
</dbReference>
<evidence type="ECO:0000256" key="1">
    <source>
        <dbReference type="ARBA" id="ARBA00006484"/>
    </source>
</evidence>
<evidence type="ECO:0000256" key="2">
    <source>
        <dbReference type="ARBA" id="ARBA00023002"/>
    </source>
</evidence>
<dbReference type="EMBL" id="BAABJY010000001">
    <property type="protein sequence ID" value="GAA4854626.1"/>
    <property type="molecule type" value="Genomic_DNA"/>
</dbReference>
<comment type="similarity">
    <text evidence="1">Belongs to the short-chain dehydrogenases/reductases (SDR) family.</text>
</comment>
<evidence type="ECO:0000313" key="4">
    <source>
        <dbReference type="EMBL" id="GAA4854626.1"/>
    </source>
</evidence>
<gene>
    <name evidence="4" type="ORF">GCM10023332_02680</name>
</gene>
<feature type="region of interest" description="Disordered" evidence="3">
    <location>
        <begin position="1"/>
        <end position="87"/>
    </location>
</feature>
<feature type="compositionally biased region" description="Polar residues" evidence="3">
    <location>
        <begin position="16"/>
        <end position="30"/>
    </location>
</feature>